<dbReference type="GO" id="GO:0008234">
    <property type="term" value="F:cysteine-type peptidase activity"/>
    <property type="evidence" value="ECO:0007669"/>
    <property type="project" value="UniProtKB-KW"/>
</dbReference>
<evidence type="ECO:0000256" key="3">
    <source>
        <dbReference type="ARBA" id="ARBA00022801"/>
    </source>
</evidence>
<keyword evidence="4" id="KW-0788">Thiol protease</keyword>
<evidence type="ECO:0000256" key="1">
    <source>
        <dbReference type="ARBA" id="ARBA00006641"/>
    </source>
</evidence>
<sequence>MSRKILLTSFDTWLSHQSSNASDDLLIQLHKNALFSENLLFLRQLPVEIPRASERVIKAIDSLKPDLIICCGMAESRYHLALESNARGNQQRRFTSINLNQLINQLSYTSISHDAGQFVCEGLYYHVLSYLQNTSSQRQALFIHVPIITVTNIPKIRQDVQQILKLNEQK</sequence>
<organism evidence="5 6">
    <name type="scientific">Aphanothece hegewaldii CCALA 016</name>
    <dbReference type="NCBI Taxonomy" id="2107694"/>
    <lineage>
        <taxon>Bacteria</taxon>
        <taxon>Bacillati</taxon>
        <taxon>Cyanobacteriota</taxon>
        <taxon>Cyanophyceae</taxon>
        <taxon>Oscillatoriophycideae</taxon>
        <taxon>Chroococcales</taxon>
        <taxon>Aphanothecaceae</taxon>
        <taxon>Aphanothece</taxon>
    </lineage>
</organism>
<dbReference type="Pfam" id="PF01470">
    <property type="entry name" value="Peptidase_C15"/>
    <property type="match status" value="2"/>
</dbReference>
<keyword evidence="6" id="KW-1185">Reference proteome</keyword>
<dbReference type="Gene3D" id="3.40.630.20">
    <property type="entry name" value="Peptidase C15, pyroglutamyl peptidase I-like"/>
    <property type="match status" value="2"/>
</dbReference>
<evidence type="ECO:0000313" key="6">
    <source>
        <dbReference type="Proteomes" id="UP000239001"/>
    </source>
</evidence>
<reference evidence="5 6" key="2">
    <citation type="submission" date="2018-03" db="EMBL/GenBank/DDBJ databases">
        <authorList>
            <person name="Keele B.F."/>
        </authorList>
    </citation>
    <scope>NUCLEOTIDE SEQUENCE [LARGE SCALE GENOMIC DNA]</scope>
    <source>
        <strain evidence="5 6">CCALA 016</strain>
    </source>
</reference>
<dbReference type="InterPro" id="IPR016125">
    <property type="entry name" value="Peptidase_C15-like"/>
</dbReference>
<dbReference type="AlphaFoldDB" id="A0A2T1LTJ4"/>
<dbReference type="GO" id="GO:0006508">
    <property type="term" value="P:proteolysis"/>
    <property type="evidence" value="ECO:0007669"/>
    <property type="project" value="UniProtKB-KW"/>
</dbReference>
<evidence type="ECO:0000256" key="2">
    <source>
        <dbReference type="ARBA" id="ARBA00022670"/>
    </source>
</evidence>
<proteinExistence type="inferred from homology"/>
<comment type="caution">
    <text evidence="5">The sequence shown here is derived from an EMBL/GenBank/DDBJ whole genome shotgun (WGS) entry which is preliminary data.</text>
</comment>
<comment type="similarity">
    <text evidence="1">Belongs to the peptidase C15 family.</text>
</comment>
<gene>
    <name evidence="5" type="ORF">C7H19_19160</name>
</gene>
<dbReference type="RefSeq" id="WP_106458532.1">
    <property type="nucleotide sequence ID" value="NZ_PXOH01000027.1"/>
</dbReference>
<dbReference type="PANTHER" id="PTHR23402:SF1">
    <property type="entry name" value="PYROGLUTAMYL-PEPTIDASE I"/>
    <property type="match status" value="1"/>
</dbReference>
<keyword evidence="2" id="KW-0645">Protease</keyword>
<dbReference type="OrthoDB" id="9779738at2"/>
<dbReference type="PANTHER" id="PTHR23402">
    <property type="entry name" value="PROTEASE FAMILY C15 PYROGLUTAMYL-PEPTIDASE I-RELATED"/>
    <property type="match status" value="1"/>
</dbReference>
<dbReference type="Proteomes" id="UP000239001">
    <property type="component" value="Unassembled WGS sequence"/>
</dbReference>
<evidence type="ECO:0000313" key="5">
    <source>
        <dbReference type="EMBL" id="PSF34250.1"/>
    </source>
</evidence>
<dbReference type="SUPFAM" id="SSF53182">
    <property type="entry name" value="Pyrrolidone carboxyl peptidase (pyroglutamate aminopeptidase)"/>
    <property type="match status" value="1"/>
</dbReference>
<name>A0A2T1LTJ4_9CHRO</name>
<reference evidence="5 6" key="1">
    <citation type="submission" date="2018-03" db="EMBL/GenBank/DDBJ databases">
        <title>The ancient ancestry and fast evolution of plastids.</title>
        <authorList>
            <person name="Moore K.R."/>
            <person name="Magnabosco C."/>
            <person name="Momper L."/>
            <person name="Gold D.A."/>
            <person name="Bosak T."/>
            <person name="Fournier G.P."/>
        </authorList>
    </citation>
    <scope>NUCLEOTIDE SEQUENCE [LARGE SCALE GENOMIC DNA]</scope>
    <source>
        <strain evidence="5 6">CCALA 016</strain>
    </source>
</reference>
<dbReference type="EMBL" id="PXOH01000027">
    <property type="protein sequence ID" value="PSF34250.1"/>
    <property type="molecule type" value="Genomic_DNA"/>
</dbReference>
<accession>A0A2T1LTJ4</accession>
<evidence type="ECO:0000256" key="4">
    <source>
        <dbReference type="ARBA" id="ARBA00022807"/>
    </source>
</evidence>
<dbReference type="InterPro" id="IPR036440">
    <property type="entry name" value="Peptidase_C15-like_sf"/>
</dbReference>
<protein>
    <submittedName>
        <fullName evidence="5">Peptidase C15</fullName>
    </submittedName>
</protein>
<keyword evidence="3" id="KW-0378">Hydrolase</keyword>